<evidence type="ECO:0000313" key="2">
    <source>
        <dbReference type="EMBL" id="CAE0142679.1"/>
    </source>
</evidence>
<evidence type="ECO:0000259" key="1">
    <source>
        <dbReference type="PROSITE" id="PS51471"/>
    </source>
</evidence>
<dbReference type="SUPFAM" id="SSF51197">
    <property type="entry name" value="Clavaminate synthase-like"/>
    <property type="match status" value="1"/>
</dbReference>
<feature type="domain" description="Fe2OG dioxygenase" evidence="1">
    <location>
        <begin position="99"/>
        <end position="204"/>
    </location>
</feature>
<dbReference type="Pfam" id="PF13532">
    <property type="entry name" value="2OG-FeII_Oxy_2"/>
    <property type="match status" value="1"/>
</dbReference>
<dbReference type="AlphaFoldDB" id="A0A7S3BR99"/>
<dbReference type="InterPro" id="IPR005123">
    <property type="entry name" value="Oxoglu/Fe-dep_dioxygenase_dom"/>
</dbReference>
<dbReference type="PROSITE" id="PS51471">
    <property type="entry name" value="FE2OG_OXY"/>
    <property type="match status" value="1"/>
</dbReference>
<accession>A0A7S3BR99</accession>
<organism evidence="2">
    <name type="scientific">Haptolina ericina</name>
    <dbReference type="NCBI Taxonomy" id="156174"/>
    <lineage>
        <taxon>Eukaryota</taxon>
        <taxon>Haptista</taxon>
        <taxon>Haptophyta</taxon>
        <taxon>Prymnesiophyceae</taxon>
        <taxon>Prymnesiales</taxon>
        <taxon>Prymnesiaceae</taxon>
        <taxon>Haptolina</taxon>
    </lineage>
</organism>
<proteinExistence type="predicted"/>
<gene>
    <name evidence="2" type="ORF">HERI1096_LOCUS34454</name>
</gene>
<dbReference type="PANTHER" id="PTHR31212:SF4">
    <property type="entry name" value="ALPHA-KETOGLUTARATE-DEPENDENT DIOXYGENASE ALKB HOMOLOG 3"/>
    <property type="match status" value="1"/>
</dbReference>
<sequence>MLERDVLPAAEAAELLRWLQDDAKEWQRGEWVVHGRTHEIPRTSAWFTLDGDDQGDSEVSGNVSVYGKHGTRSAPPALREAAAKVAGLVRQLRPASDWVPSGALANRYRDGSETVGEHSDFLNQLGPRPIIVGLSLGAARRFDFTEARDGGAAIRMVLPHNSALVMWKDAQESWLHAVPRCAEKAIGRHPISGSERISLTFRMR</sequence>
<dbReference type="PANTHER" id="PTHR31212">
    <property type="entry name" value="ALPHA-KETOGLUTARATE-DEPENDENT DIOXYGENASE ALKB HOMOLOG 3"/>
    <property type="match status" value="1"/>
</dbReference>
<dbReference type="GO" id="GO:0051213">
    <property type="term" value="F:dioxygenase activity"/>
    <property type="evidence" value="ECO:0007669"/>
    <property type="project" value="InterPro"/>
</dbReference>
<dbReference type="Gene3D" id="2.60.120.590">
    <property type="entry name" value="Alpha-ketoglutarate-dependent dioxygenase AlkB-like"/>
    <property type="match status" value="1"/>
</dbReference>
<reference evidence="2" key="1">
    <citation type="submission" date="2021-01" db="EMBL/GenBank/DDBJ databases">
        <authorList>
            <person name="Corre E."/>
            <person name="Pelletier E."/>
            <person name="Niang G."/>
            <person name="Scheremetjew M."/>
            <person name="Finn R."/>
            <person name="Kale V."/>
            <person name="Holt S."/>
            <person name="Cochrane G."/>
            <person name="Meng A."/>
            <person name="Brown T."/>
            <person name="Cohen L."/>
        </authorList>
    </citation>
    <scope>NUCLEOTIDE SEQUENCE</scope>
    <source>
        <strain evidence="2">CCMP281</strain>
    </source>
</reference>
<dbReference type="InterPro" id="IPR037151">
    <property type="entry name" value="AlkB-like_sf"/>
</dbReference>
<protein>
    <recommendedName>
        <fullName evidence="1">Fe2OG dioxygenase domain-containing protein</fullName>
    </recommendedName>
</protein>
<dbReference type="InterPro" id="IPR032854">
    <property type="entry name" value="ALKBH3"/>
</dbReference>
<dbReference type="GO" id="GO:0006307">
    <property type="term" value="P:DNA alkylation repair"/>
    <property type="evidence" value="ECO:0007669"/>
    <property type="project" value="InterPro"/>
</dbReference>
<name>A0A7S3BR99_9EUKA</name>
<dbReference type="EMBL" id="HBHX01062332">
    <property type="protein sequence ID" value="CAE0142679.1"/>
    <property type="molecule type" value="Transcribed_RNA"/>
</dbReference>
<dbReference type="InterPro" id="IPR027450">
    <property type="entry name" value="AlkB-like"/>
</dbReference>